<reference evidence="15" key="2">
    <citation type="journal article" date="2024" name="Plant">
        <title>Genomic evolution and insights into agronomic trait innovations of Sesamum species.</title>
        <authorList>
            <person name="Miao H."/>
            <person name="Wang L."/>
            <person name="Qu L."/>
            <person name="Liu H."/>
            <person name="Sun Y."/>
            <person name="Le M."/>
            <person name="Wang Q."/>
            <person name="Wei S."/>
            <person name="Zheng Y."/>
            <person name="Lin W."/>
            <person name="Duan Y."/>
            <person name="Cao H."/>
            <person name="Xiong S."/>
            <person name="Wang X."/>
            <person name="Wei L."/>
            <person name="Li C."/>
            <person name="Ma Q."/>
            <person name="Ju M."/>
            <person name="Zhao R."/>
            <person name="Li G."/>
            <person name="Mu C."/>
            <person name="Tian Q."/>
            <person name="Mei H."/>
            <person name="Zhang T."/>
            <person name="Gao T."/>
            <person name="Zhang H."/>
        </authorList>
    </citation>
    <scope>NUCLEOTIDE SEQUENCE</scope>
    <source>
        <strain evidence="15">G02</strain>
    </source>
</reference>
<evidence type="ECO:0000256" key="7">
    <source>
        <dbReference type="ARBA" id="ARBA00022737"/>
    </source>
</evidence>
<dbReference type="FunFam" id="3.40.50.300:FF:001091">
    <property type="entry name" value="Probable disease resistance protein At1g61300"/>
    <property type="match status" value="1"/>
</dbReference>
<proteinExistence type="inferred from homology"/>
<dbReference type="PANTHER" id="PTHR23155:SF1152">
    <property type="entry name" value="AAA+ ATPASE DOMAIN-CONTAINING PROTEIN"/>
    <property type="match status" value="1"/>
</dbReference>
<keyword evidence="9" id="KW-0611">Plant defense</keyword>
<dbReference type="PRINTS" id="PR00364">
    <property type="entry name" value="DISEASERSIST"/>
</dbReference>
<dbReference type="AlphaFoldDB" id="A0AAW2UFU4"/>
<feature type="compositionally biased region" description="Polar residues" evidence="11">
    <location>
        <begin position="158"/>
        <end position="177"/>
    </location>
</feature>
<keyword evidence="7" id="KW-0677">Repeat</keyword>
<evidence type="ECO:0000256" key="9">
    <source>
        <dbReference type="ARBA" id="ARBA00022821"/>
    </source>
</evidence>
<dbReference type="Gene3D" id="3.40.50.300">
    <property type="entry name" value="P-loop containing nucleotide triphosphate hydrolases"/>
    <property type="match status" value="1"/>
</dbReference>
<evidence type="ECO:0000259" key="13">
    <source>
        <dbReference type="Pfam" id="PF23559"/>
    </source>
</evidence>
<dbReference type="GO" id="GO:0043531">
    <property type="term" value="F:ADP binding"/>
    <property type="evidence" value="ECO:0007669"/>
    <property type="project" value="InterPro"/>
</dbReference>
<dbReference type="FunFam" id="1.10.10.10:FF:000322">
    <property type="entry name" value="Probable disease resistance protein At1g63360"/>
    <property type="match status" value="1"/>
</dbReference>
<evidence type="ECO:0000256" key="5">
    <source>
        <dbReference type="ARBA" id="ARBA00022614"/>
    </source>
</evidence>
<feature type="domain" description="NB-ARC" evidence="12">
    <location>
        <begin position="185"/>
        <end position="356"/>
    </location>
</feature>
<dbReference type="GO" id="GO:0051607">
    <property type="term" value="P:defense response to virus"/>
    <property type="evidence" value="ECO:0007669"/>
    <property type="project" value="UniProtKB-ARBA"/>
</dbReference>
<dbReference type="SUPFAM" id="SSF52540">
    <property type="entry name" value="P-loop containing nucleoside triphosphate hydrolases"/>
    <property type="match status" value="1"/>
</dbReference>
<keyword evidence="6" id="KW-0381">Hypersensitive response</keyword>
<evidence type="ECO:0000256" key="4">
    <source>
        <dbReference type="ARBA" id="ARBA00022490"/>
    </source>
</evidence>
<dbReference type="GO" id="GO:0005524">
    <property type="term" value="F:ATP binding"/>
    <property type="evidence" value="ECO:0007669"/>
    <property type="project" value="UniProtKB-KW"/>
</dbReference>
<comment type="caution">
    <text evidence="15">The sequence shown here is derived from an EMBL/GenBank/DDBJ whole genome shotgun (WGS) entry which is preliminary data.</text>
</comment>
<accession>A0AAW2UFU4</accession>
<keyword evidence="5" id="KW-0433">Leucine-rich repeat</keyword>
<dbReference type="InterPro" id="IPR027417">
    <property type="entry name" value="P-loop_NTPase"/>
</dbReference>
<dbReference type="InterPro" id="IPR055414">
    <property type="entry name" value="LRR_R13L4/SHOC2-like"/>
</dbReference>
<dbReference type="InterPro" id="IPR036388">
    <property type="entry name" value="WH-like_DNA-bd_sf"/>
</dbReference>
<dbReference type="InterPro" id="IPR044974">
    <property type="entry name" value="Disease_R_plants"/>
</dbReference>
<evidence type="ECO:0000313" key="15">
    <source>
        <dbReference type="EMBL" id="KAL0414766.1"/>
    </source>
</evidence>
<evidence type="ECO:0000259" key="12">
    <source>
        <dbReference type="Pfam" id="PF00931"/>
    </source>
</evidence>
<evidence type="ECO:0000259" key="14">
    <source>
        <dbReference type="Pfam" id="PF23598"/>
    </source>
</evidence>
<dbReference type="Gene3D" id="3.80.10.10">
    <property type="entry name" value="Ribonuclease Inhibitor"/>
    <property type="match status" value="1"/>
</dbReference>
<keyword evidence="10" id="KW-0067">ATP-binding</keyword>
<dbReference type="Gene3D" id="1.20.5.4130">
    <property type="match status" value="1"/>
</dbReference>
<organism evidence="15">
    <name type="scientific">Sesamum radiatum</name>
    <name type="common">Black benniseed</name>
    <dbReference type="NCBI Taxonomy" id="300843"/>
    <lineage>
        <taxon>Eukaryota</taxon>
        <taxon>Viridiplantae</taxon>
        <taxon>Streptophyta</taxon>
        <taxon>Embryophyta</taxon>
        <taxon>Tracheophyta</taxon>
        <taxon>Spermatophyta</taxon>
        <taxon>Magnoliopsida</taxon>
        <taxon>eudicotyledons</taxon>
        <taxon>Gunneridae</taxon>
        <taxon>Pentapetalae</taxon>
        <taxon>asterids</taxon>
        <taxon>lamiids</taxon>
        <taxon>Lamiales</taxon>
        <taxon>Pedaliaceae</taxon>
        <taxon>Sesamum</taxon>
    </lineage>
</organism>
<dbReference type="GO" id="GO:0009626">
    <property type="term" value="P:plant-type hypersensitive response"/>
    <property type="evidence" value="ECO:0007669"/>
    <property type="project" value="UniProtKB-KW"/>
</dbReference>
<dbReference type="Gene3D" id="1.10.10.10">
    <property type="entry name" value="Winged helix-like DNA-binding domain superfamily/Winged helix DNA-binding domain"/>
    <property type="match status" value="1"/>
</dbReference>
<dbReference type="EMBL" id="JACGWJ010000006">
    <property type="protein sequence ID" value="KAL0414766.1"/>
    <property type="molecule type" value="Genomic_DNA"/>
</dbReference>
<dbReference type="InterPro" id="IPR058922">
    <property type="entry name" value="WHD_DRP"/>
</dbReference>
<sequence length="888" mass="101727">MTNKSTASCYLAIHWIVVQFAAKLFCLRVRRDLKMAYNLESLIRILRQILQPDNEHWILDHNKRPQMESLLDKASSLNKILDKSSSASGPMTESLMSQIRDAALKAEDIIESHMVDQRLSKPGAQSCIISPPDSQEVIEELDSAMDKLQRIREHGSDGMQNSSFSDAVSSTPDSTSKNTVVGLEEDLIKLKDRLTSLENKLQVIPIIGMGGIGKTTLAQNLYNDPLIVSHFDTCAWIVISQDYDVRAILLGLLGCIVGKLTDDMLQQKNSQLALTLYQRLTGERYLVVLDDMWSTKAWDDVKMFFPDNNNRSRIMLTTRVSDVANYVGSLSQYHQMHLLDKFESWNLLQQKVFGEDNCPPELEKTGRSIASNCGGLPLAIHVIGGLLSEAKGRKDFWEHVANDINSAIAEKDEQFYNILALSYNYLPYHLKPCFMYMGALPEDHEIRASKLIRIWVAEGFLKSNGEKSLEETAEENLQVLVDRNLLMVRERKSNGKAKNYGIHDLLRDLCVKKAAQDKFLHVKNRQVHNVPEGSSYFPRRVSVHQSYRIRDVYGSTEFMPLVRSFLCIGLASRVILSPVFFALRLLRVLDVLHIEFHQFPTELLGLVNLRYLAFSCNSDFPSAISRLWNLQTLIVRSNLFYMYLPSEIWEMPELRHIKFKKTRINIDDAYRKKNVQRKLQTISCTTLDQLIDCNILGNIPNIKNLGIHSANTFHVDLSHLHRLETLECSARKWSRTSISKLDFPPSIRKLTLIKLTLEWRFMTTVGLLPNLEVLKLRKCTFKCQEMQPRDDEEWVPTQGEFCSLQFLLLEKLKNLVHWQADETHFPRLRHLLIRGCSALEEIPSGIGEIPTLEIIELDECSPSVVASAKQIQEDQREYENDGLQVRIR</sequence>
<keyword evidence="4" id="KW-0963">Cytoplasm</keyword>
<evidence type="ECO:0000256" key="6">
    <source>
        <dbReference type="ARBA" id="ARBA00022667"/>
    </source>
</evidence>
<evidence type="ECO:0000256" key="3">
    <source>
        <dbReference type="ARBA" id="ARBA00008894"/>
    </source>
</evidence>
<dbReference type="PANTHER" id="PTHR23155">
    <property type="entry name" value="DISEASE RESISTANCE PROTEIN RP"/>
    <property type="match status" value="1"/>
</dbReference>
<evidence type="ECO:0000256" key="1">
    <source>
        <dbReference type="ARBA" id="ARBA00002074"/>
    </source>
</evidence>
<dbReference type="Pfam" id="PF23598">
    <property type="entry name" value="LRR_14"/>
    <property type="match status" value="1"/>
</dbReference>
<feature type="domain" description="Disease resistance R13L4/SHOC-2-like LRR" evidence="14">
    <location>
        <begin position="562"/>
        <end position="838"/>
    </location>
</feature>
<comment type="function">
    <text evidence="1">Confers resistance to late blight (Phytophthora infestans) races carrying the avirulence gene Avr1. Resistance proteins guard the plant against pathogens that contain an appropriate avirulence protein via an indirect interaction with this avirulence protein. That triggers a defense system including the hypersensitive response, which restricts the pathogen growth.</text>
</comment>
<comment type="subcellular location">
    <subcellularLocation>
        <location evidence="2">Cytoplasm</location>
    </subcellularLocation>
</comment>
<protein>
    <submittedName>
        <fullName evidence="15">Late blight resistance proteinR1B-16</fullName>
    </submittedName>
</protein>
<dbReference type="GO" id="GO:0005737">
    <property type="term" value="C:cytoplasm"/>
    <property type="evidence" value="ECO:0007669"/>
    <property type="project" value="UniProtKB-SubCell"/>
</dbReference>
<name>A0AAW2UFU4_SESRA</name>
<feature type="domain" description="Disease resistance protein winged helix" evidence="13">
    <location>
        <begin position="441"/>
        <end position="510"/>
    </location>
</feature>
<evidence type="ECO:0000256" key="8">
    <source>
        <dbReference type="ARBA" id="ARBA00022741"/>
    </source>
</evidence>
<gene>
    <name evidence="15" type="ORF">Sradi_1678300</name>
</gene>
<feature type="region of interest" description="Disordered" evidence="11">
    <location>
        <begin position="154"/>
        <end position="177"/>
    </location>
</feature>
<dbReference type="Pfam" id="PF23559">
    <property type="entry name" value="WHD_DRP"/>
    <property type="match status" value="1"/>
</dbReference>
<dbReference type="InterPro" id="IPR042197">
    <property type="entry name" value="Apaf_helical"/>
</dbReference>
<dbReference type="SUPFAM" id="SSF52058">
    <property type="entry name" value="L domain-like"/>
    <property type="match status" value="1"/>
</dbReference>
<evidence type="ECO:0000256" key="2">
    <source>
        <dbReference type="ARBA" id="ARBA00004496"/>
    </source>
</evidence>
<comment type="similarity">
    <text evidence="3">Belongs to the disease resistance NB-LRR family.</text>
</comment>
<keyword evidence="8" id="KW-0547">Nucleotide-binding</keyword>
<evidence type="ECO:0000256" key="11">
    <source>
        <dbReference type="SAM" id="MobiDB-lite"/>
    </source>
</evidence>
<reference evidence="15" key="1">
    <citation type="submission" date="2020-06" db="EMBL/GenBank/DDBJ databases">
        <authorList>
            <person name="Li T."/>
            <person name="Hu X."/>
            <person name="Zhang T."/>
            <person name="Song X."/>
            <person name="Zhang H."/>
            <person name="Dai N."/>
            <person name="Sheng W."/>
            <person name="Hou X."/>
            <person name="Wei L."/>
        </authorList>
    </citation>
    <scope>NUCLEOTIDE SEQUENCE</scope>
    <source>
        <strain evidence="15">G02</strain>
        <tissue evidence="15">Leaf</tissue>
    </source>
</reference>
<dbReference type="Pfam" id="PF00931">
    <property type="entry name" value="NB-ARC"/>
    <property type="match status" value="1"/>
</dbReference>
<dbReference type="InterPro" id="IPR002182">
    <property type="entry name" value="NB-ARC"/>
</dbReference>
<evidence type="ECO:0000256" key="10">
    <source>
        <dbReference type="ARBA" id="ARBA00022840"/>
    </source>
</evidence>
<dbReference type="Gene3D" id="1.10.8.430">
    <property type="entry name" value="Helical domain of apoptotic protease-activating factors"/>
    <property type="match status" value="1"/>
</dbReference>
<dbReference type="InterPro" id="IPR032675">
    <property type="entry name" value="LRR_dom_sf"/>
</dbReference>